<evidence type="ECO:0000313" key="1">
    <source>
        <dbReference type="EMBL" id="BBF93347.1"/>
    </source>
</evidence>
<name>A0A348G1B4_9HYPH</name>
<organism evidence="1 2">
    <name type="scientific">Blastochloris tepida</name>
    <dbReference type="NCBI Taxonomy" id="2233851"/>
    <lineage>
        <taxon>Bacteria</taxon>
        <taxon>Pseudomonadati</taxon>
        <taxon>Pseudomonadota</taxon>
        <taxon>Alphaproteobacteria</taxon>
        <taxon>Hyphomicrobiales</taxon>
        <taxon>Blastochloridaceae</taxon>
        <taxon>Blastochloris</taxon>
    </lineage>
</organism>
<dbReference type="KEGG" id="blag:BLTE_20320"/>
<dbReference type="Proteomes" id="UP000266934">
    <property type="component" value="Chromosome"/>
</dbReference>
<accession>A0A348G1B4</accession>
<dbReference type="EMBL" id="AP018907">
    <property type="protein sequence ID" value="BBF93347.1"/>
    <property type="molecule type" value="Genomic_DNA"/>
</dbReference>
<keyword evidence="2" id="KW-1185">Reference proteome</keyword>
<protein>
    <submittedName>
        <fullName evidence="1">Uncharacterized protein</fullName>
    </submittedName>
</protein>
<reference evidence="1 2" key="1">
    <citation type="submission" date="2018-08" db="EMBL/GenBank/DDBJ databases">
        <title>Complete genome sequencing of Blastochloris tepida GI.</title>
        <authorList>
            <person name="Tsukatani Y."/>
            <person name="Mori H."/>
        </authorList>
    </citation>
    <scope>NUCLEOTIDE SEQUENCE [LARGE SCALE GENOMIC DNA]</scope>
    <source>
        <strain evidence="1 2">GI</strain>
    </source>
</reference>
<gene>
    <name evidence="1" type="ORF">BLTE_20320</name>
</gene>
<dbReference type="RefSeq" id="WP_126400014.1">
    <property type="nucleotide sequence ID" value="NZ_AP018907.1"/>
</dbReference>
<dbReference type="AlphaFoldDB" id="A0A348G1B4"/>
<evidence type="ECO:0000313" key="2">
    <source>
        <dbReference type="Proteomes" id="UP000266934"/>
    </source>
</evidence>
<proteinExistence type="predicted"/>
<sequence>MTRAEIAGLDAGTDVLVRMQLVARLDSLQYVGGIDAVEVASLPPAPRRTIRVAITDVAAITDGAADQGSNSGAAMIAALGRTAAALRALAAETDATIAALRAQTDPATGKTP</sequence>